<dbReference type="KEGG" id="ssai:N0B31_20760"/>
<dbReference type="GO" id="GO:0016616">
    <property type="term" value="F:oxidoreductase activity, acting on the CH-OH group of donors, NAD or NADP as acceptor"/>
    <property type="evidence" value="ECO:0007669"/>
    <property type="project" value="UniProtKB-ARBA"/>
</dbReference>
<accession>A0A9E7U4P1</accession>
<dbReference type="RefSeq" id="WP_260593560.1">
    <property type="nucleotide sequence ID" value="NZ_CP104003.1"/>
</dbReference>
<sequence>MTVPRLGLGTSGNDDPEQCAESVRTALEFGYRHVDTAQMYGNEAAVGRGVRGADVDREDVFVATKVHPENLAREDVLATAEASLDRLALDYVDLLYVHWPLGAYDPAETLPAFDALRDRGLTRHVGVSNFTPDLLREAAELLEAPIAANQVEIHPLLPPREDLVAACEDVGADLVAYAPFCRRDALDVPEVVAVAERRGISPAQVCLAWLLAKDCAPIPKATGREHLADNWAALDLELTDEDVARLDGIEERYRKFDPDGSPWQD</sequence>
<dbReference type="InterPro" id="IPR018170">
    <property type="entry name" value="Aldo/ket_reductase_CS"/>
</dbReference>
<dbReference type="PANTHER" id="PTHR43827:SF3">
    <property type="entry name" value="NADP-DEPENDENT OXIDOREDUCTASE DOMAIN-CONTAINING PROTEIN"/>
    <property type="match status" value="1"/>
</dbReference>
<keyword evidence="3" id="KW-0560">Oxidoreductase</keyword>
<evidence type="ECO:0000313" key="5">
    <source>
        <dbReference type="EMBL" id="UWM54540.1"/>
    </source>
</evidence>
<dbReference type="InterPro" id="IPR036812">
    <property type="entry name" value="NAD(P)_OxRdtase_dom_sf"/>
</dbReference>
<protein>
    <submittedName>
        <fullName evidence="5">Aldo/keto reductase</fullName>
    </submittedName>
</protein>
<dbReference type="Gene3D" id="3.20.20.100">
    <property type="entry name" value="NADP-dependent oxidoreductase domain"/>
    <property type="match status" value="1"/>
</dbReference>
<organism evidence="5 6">
    <name type="scientific">Salinirubellus salinus</name>
    <dbReference type="NCBI Taxonomy" id="1364945"/>
    <lineage>
        <taxon>Archaea</taxon>
        <taxon>Methanobacteriati</taxon>
        <taxon>Methanobacteriota</taxon>
        <taxon>Stenosarchaea group</taxon>
        <taxon>Halobacteria</taxon>
        <taxon>Halobacteriales</taxon>
        <taxon>Natronomonadaceae</taxon>
        <taxon>Salinirubellus</taxon>
    </lineage>
</organism>
<name>A0A9E7U4P1_9EURY</name>
<dbReference type="SUPFAM" id="SSF51430">
    <property type="entry name" value="NAD(P)-linked oxidoreductase"/>
    <property type="match status" value="1"/>
</dbReference>
<gene>
    <name evidence="5" type="ORF">N0B31_20760</name>
</gene>
<feature type="domain" description="NADP-dependent oxidoreductase" evidence="4">
    <location>
        <begin position="6"/>
        <end position="180"/>
    </location>
</feature>
<evidence type="ECO:0000259" key="4">
    <source>
        <dbReference type="Pfam" id="PF00248"/>
    </source>
</evidence>
<comment type="similarity">
    <text evidence="1">Belongs to the aldo/keto reductase family.</text>
</comment>
<dbReference type="Pfam" id="PF00248">
    <property type="entry name" value="Aldo_ket_red"/>
    <property type="match status" value="2"/>
</dbReference>
<evidence type="ECO:0000256" key="1">
    <source>
        <dbReference type="ARBA" id="ARBA00007905"/>
    </source>
</evidence>
<dbReference type="PANTHER" id="PTHR43827">
    <property type="entry name" value="2,5-DIKETO-D-GLUCONIC ACID REDUCTASE"/>
    <property type="match status" value="1"/>
</dbReference>
<dbReference type="GeneID" id="74944908"/>
<evidence type="ECO:0000313" key="6">
    <source>
        <dbReference type="Proteomes" id="UP001057580"/>
    </source>
</evidence>
<keyword evidence="2" id="KW-0521">NADP</keyword>
<dbReference type="InterPro" id="IPR023210">
    <property type="entry name" value="NADP_OxRdtase_dom"/>
</dbReference>
<proteinExistence type="inferred from homology"/>
<evidence type="ECO:0000256" key="3">
    <source>
        <dbReference type="ARBA" id="ARBA00023002"/>
    </source>
</evidence>
<dbReference type="AlphaFoldDB" id="A0A9E7U4P1"/>
<feature type="domain" description="NADP-dependent oxidoreductase" evidence="4">
    <location>
        <begin position="188"/>
        <end position="250"/>
    </location>
</feature>
<dbReference type="InterPro" id="IPR020471">
    <property type="entry name" value="AKR"/>
</dbReference>
<dbReference type="Proteomes" id="UP001057580">
    <property type="component" value="Chromosome"/>
</dbReference>
<reference evidence="5" key="1">
    <citation type="submission" date="2022-09" db="EMBL/GenBank/DDBJ databases">
        <title>Diverse halophilic archaea isolated from saline environments.</title>
        <authorList>
            <person name="Cui H.-L."/>
        </authorList>
    </citation>
    <scope>NUCLEOTIDE SEQUENCE</scope>
    <source>
        <strain evidence="5">ZS-35-S2</strain>
    </source>
</reference>
<dbReference type="PIRSF" id="PIRSF000097">
    <property type="entry name" value="AKR"/>
    <property type="match status" value="1"/>
</dbReference>
<dbReference type="EMBL" id="CP104003">
    <property type="protein sequence ID" value="UWM54540.1"/>
    <property type="molecule type" value="Genomic_DNA"/>
</dbReference>
<dbReference type="PROSITE" id="PS00062">
    <property type="entry name" value="ALDOKETO_REDUCTASE_2"/>
    <property type="match status" value="1"/>
</dbReference>
<keyword evidence="6" id="KW-1185">Reference proteome</keyword>
<dbReference type="PROSITE" id="PS00798">
    <property type="entry name" value="ALDOKETO_REDUCTASE_1"/>
    <property type="match status" value="1"/>
</dbReference>
<evidence type="ECO:0000256" key="2">
    <source>
        <dbReference type="ARBA" id="ARBA00022857"/>
    </source>
</evidence>
<dbReference type="PRINTS" id="PR00069">
    <property type="entry name" value="ALDKETRDTASE"/>
</dbReference>